<evidence type="ECO:0000256" key="1">
    <source>
        <dbReference type="SAM" id="Coils"/>
    </source>
</evidence>
<keyword evidence="1" id="KW-0175">Coiled coil</keyword>
<evidence type="ECO:0000313" key="2">
    <source>
        <dbReference type="EMBL" id="TCT09974.1"/>
    </source>
</evidence>
<proteinExistence type="predicted"/>
<comment type="caution">
    <text evidence="2">The sequence shown here is derived from an EMBL/GenBank/DDBJ whole genome shotgun (WGS) entry which is preliminary data.</text>
</comment>
<name>A0A4R3M8V3_9HYPH</name>
<dbReference type="OrthoDB" id="7861975at2"/>
<evidence type="ECO:0000313" key="3">
    <source>
        <dbReference type="Proteomes" id="UP000295678"/>
    </source>
</evidence>
<dbReference type="EMBL" id="SMAK01000006">
    <property type="protein sequence ID" value="TCT09974.1"/>
    <property type="molecule type" value="Genomic_DNA"/>
</dbReference>
<accession>A0A4R3M8V3</accession>
<reference evidence="2 3" key="1">
    <citation type="submission" date="2019-03" db="EMBL/GenBank/DDBJ databases">
        <title>Genomic Encyclopedia of Type Strains, Phase IV (KMG-IV): sequencing the most valuable type-strain genomes for metagenomic binning, comparative biology and taxonomic classification.</title>
        <authorList>
            <person name="Goeker M."/>
        </authorList>
    </citation>
    <scope>NUCLEOTIDE SEQUENCE [LARGE SCALE GENOMIC DNA]</scope>
    <source>
        <strain evidence="2 3">DSM 19345</strain>
    </source>
</reference>
<protein>
    <submittedName>
        <fullName evidence="2">Uncharacterized protein YjiS (DUF1127 family)</fullName>
    </submittedName>
</protein>
<keyword evidence="3" id="KW-1185">Reference proteome</keyword>
<sequence>MSTATYAGNDAPSRATPTPVTRLSRLIARIAAARRARRDLESLRDANEYLLADIGLTRGQLETALAAPFWIDPSDRLRSLNRGRGQ</sequence>
<gene>
    <name evidence="2" type="ORF">EDC22_106169</name>
</gene>
<dbReference type="AlphaFoldDB" id="A0A4R3M8V3"/>
<feature type="coiled-coil region" evidence="1">
    <location>
        <begin position="23"/>
        <end position="53"/>
    </location>
</feature>
<dbReference type="Proteomes" id="UP000295678">
    <property type="component" value="Unassembled WGS sequence"/>
</dbReference>
<dbReference type="RefSeq" id="WP_132806798.1">
    <property type="nucleotide sequence ID" value="NZ_SMAK01000006.1"/>
</dbReference>
<organism evidence="2 3">
    <name type="scientific">Tepidamorphus gemmatus</name>
    <dbReference type="NCBI Taxonomy" id="747076"/>
    <lineage>
        <taxon>Bacteria</taxon>
        <taxon>Pseudomonadati</taxon>
        <taxon>Pseudomonadota</taxon>
        <taxon>Alphaproteobacteria</taxon>
        <taxon>Hyphomicrobiales</taxon>
        <taxon>Tepidamorphaceae</taxon>
        <taxon>Tepidamorphus</taxon>
    </lineage>
</organism>